<dbReference type="EMBL" id="RXIC02000019">
    <property type="protein sequence ID" value="KAB1227819.1"/>
    <property type="molecule type" value="Genomic_DNA"/>
</dbReference>
<dbReference type="InterPro" id="IPR025483">
    <property type="entry name" value="Lipase_euk"/>
</dbReference>
<feature type="chain" id="PRO_5025347468" description="Lipase" evidence="3">
    <location>
        <begin position="33"/>
        <end position="374"/>
    </location>
</feature>
<evidence type="ECO:0000313" key="5">
    <source>
        <dbReference type="EMBL" id="KAB1227819.1"/>
    </source>
</evidence>
<comment type="caution">
    <text evidence="5">The sequence shown here is derived from an EMBL/GenBank/DDBJ whole genome shotgun (WGS) entry which is preliminary data.</text>
</comment>
<keyword evidence="6" id="KW-1185">Reference proteome</keyword>
<dbReference type="AlphaFoldDB" id="A0A6A1WRA4"/>
<evidence type="ECO:0000256" key="1">
    <source>
        <dbReference type="ARBA" id="ARBA00010701"/>
    </source>
</evidence>
<evidence type="ECO:0000256" key="2">
    <source>
        <dbReference type="PIRNR" id="PIRNR000862"/>
    </source>
</evidence>
<dbReference type="PIRSF" id="PIRSF000862">
    <property type="entry name" value="Steryl_ester_lip"/>
    <property type="match status" value="1"/>
</dbReference>
<keyword evidence="2" id="KW-0443">Lipid metabolism</keyword>
<dbReference type="GO" id="GO:0016042">
    <property type="term" value="P:lipid catabolic process"/>
    <property type="evidence" value="ECO:0007669"/>
    <property type="project" value="UniProtKB-KW"/>
</dbReference>
<keyword evidence="2" id="KW-0378">Hydrolase</keyword>
<dbReference type="Gene3D" id="3.40.50.1820">
    <property type="entry name" value="alpha/beta hydrolase"/>
    <property type="match status" value="2"/>
</dbReference>
<dbReference type="SUPFAM" id="SSF53474">
    <property type="entry name" value="alpha/beta-Hydrolases"/>
    <property type="match status" value="1"/>
</dbReference>
<feature type="domain" description="Partial AB-hydrolase lipase" evidence="4">
    <location>
        <begin position="56"/>
        <end position="101"/>
    </location>
</feature>
<dbReference type="InterPro" id="IPR006693">
    <property type="entry name" value="AB_hydrolase_lipase"/>
</dbReference>
<evidence type="ECO:0000259" key="4">
    <source>
        <dbReference type="Pfam" id="PF04083"/>
    </source>
</evidence>
<dbReference type="OrthoDB" id="9974421at2759"/>
<name>A0A6A1WRA4_9ROSI</name>
<keyword evidence="2" id="KW-0442">Lipid degradation</keyword>
<evidence type="ECO:0000313" key="6">
    <source>
        <dbReference type="Proteomes" id="UP000516437"/>
    </source>
</evidence>
<sequence>MAPSPRGSLCLAAAAWGFCVLVLAVQPHQAHGLSRGSYGLKTDKLVRINNIGCVSQVTTRDGYILSLQRIPEGRVGGGPDKRQPVLLQHGVLVDGISWMLNQQPEQNLPMILADNGFDVWITNSRGTKYSCRHTSLKASNPAYWDWSWDEMVFFHLPEILDFIQGQTGQKVDYVGQSMGTLVLLVAASEGLLTNRVKSAALLSPIAYLSHITTKIGIVAVRAFVGEILNKGFGISEFDPKQEPVKSFLEFLCAYEDIDCSDLISEFTAVRDGVVAKYNDGSPSSNRAHYGVASTPLYNLSNIPHDLPLFLSYGGRDALSDVQDVNILLDSLRFHEVDKLSVQFVKDYARVDFMAAANAKDVVYNRIVDFFKHQN</sequence>
<dbReference type="InterPro" id="IPR029058">
    <property type="entry name" value="AB_hydrolase_fold"/>
</dbReference>
<organism evidence="5 6">
    <name type="scientific">Morella rubra</name>
    <name type="common">Chinese bayberry</name>
    <dbReference type="NCBI Taxonomy" id="262757"/>
    <lineage>
        <taxon>Eukaryota</taxon>
        <taxon>Viridiplantae</taxon>
        <taxon>Streptophyta</taxon>
        <taxon>Embryophyta</taxon>
        <taxon>Tracheophyta</taxon>
        <taxon>Spermatophyta</taxon>
        <taxon>Magnoliopsida</taxon>
        <taxon>eudicotyledons</taxon>
        <taxon>Gunneridae</taxon>
        <taxon>Pentapetalae</taxon>
        <taxon>rosids</taxon>
        <taxon>fabids</taxon>
        <taxon>Fagales</taxon>
        <taxon>Myricaceae</taxon>
        <taxon>Morella</taxon>
    </lineage>
</organism>
<comment type="similarity">
    <text evidence="1 2">Belongs to the AB hydrolase superfamily. Lipase family.</text>
</comment>
<dbReference type="Pfam" id="PF04083">
    <property type="entry name" value="Abhydro_lipase"/>
    <property type="match status" value="1"/>
</dbReference>
<gene>
    <name evidence="5" type="ORF">CJ030_MR1G022048</name>
</gene>
<proteinExistence type="inferred from homology"/>
<evidence type="ECO:0000256" key="3">
    <source>
        <dbReference type="SAM" id="SignalP"/>
    </source>
</evidence>
<keyword evidence="3" id="KW-0732">Signal</keyword>
<protein>
    <recommendedName>
        <fullName evidence="2">Lipase</fullName>
    </recommendedName>
</protein>
<feature type="signal peptide" evidence="3">
    <location>
        <begin position="1"/>
        <end position="32"/>
    </location>
</feature>
<dbReference type="GO" id="GO:0016788">
    <property type="term" value="F:hydrolase activity, acting on ester bonds"/>
    <property type="evidence" value="ECO:0007669"/>
    <property type="project" value="InterPro"/>
</dbReference>
<dbReference type="PANTHER" id="PTHR11005">
    <property type="entry name" value="LYSOSOMAL ACID LIPASE-RELATED"/>
    <property type="match status" value="1"/>
</dbReference>
<dbReference type="Proteomes" id="UP000516437">
    <property type="component" value="Chromosome 1"/>
</dbReference>
<reference evidence="5 6" key="1">
    <citation type="journal article" date="2019" name="Plant Biotechnol. J.">
        <title>The red bayberry genome and genetic basis of sex determination.</title>
        <authorList>
            <person name="Jia H.M."/>
            <person name="Jia H.J."/>
            <person name="Cai Q.L."/>
            <person name="Wang Y."/>
            <person name="Zhao H.B."/>
            <person name="Yang W.F."/>
            <person name="Wang G.Y."/>
            <person name="Li Y.H."/>
            <person name="Zhan D.L."/>
            <person name="Shen Y.T."/>
            <person name="Niu Q.F."/>
            <person name="Chang L."/>
            <person name="Qiu J."/>
            <person name="Zhao L."/>
            <person name="Xie H.B."/>
            <person name="Fu W.Y."/>
            <person name="Jin J."/>
            <person name="Li X.W."/>
            <person name="Jiao Y."/>
            <person name="Zhou C.C."/>
            <person name="Tu T."/>
            <person name="Chai C.Y."/>
            <person name="Gao J.L."/>
            <person name="Fan L.J."/>
            <person name="van de Weg E."/>
            <person name="Wang J.Y."/>
            <person name="Gao Z.S."/>
        </authorList>
    </citation>
    <scope>NUCLEOTIDE SEQUENCE [LARGE SCALE GENOMIC DNA]</scope>
    <source>
        <tissue evidence="5">Leaves</tissue>
    </source>
</reference>
<accession>A0A6A1WRA4</accession>